<dbReference type="AlphaFoldDB" id="A0ABD1CKW2"/>
<evidence type="ECO:0000256" key="4">
    <source>
        <dbReference type="ARBA" id="ARBA00022825"/>
    </source>
</evidence>
<keyword evidence="3 7" id="KW-0378">Hydrolase</keyword>
<dbReference type="PROSITE" id="PS00135">
    <property type="entry name" value="TRYPSIN_SER"/>
    <property type="match status" value="1"/>
</dbReference>
<keyword evidence="11" id="KW-1185">Reference proteome</keyword>
<keyword evidence="8" id="KW-0732">Signal</keyword>
<feature type="non-terminal residue" evidence="10">
    <location>
        <position position="256"/>
    </location>
</feature>
<dbReference type="SMART" id="SM00020">
    <property type="entry name" value="Tryp_SPc"/>
    <property type="match status" value="1"/>
</dbReference>
<protein>
    <recommendedName>
        <fullName evidence="9">Peptidase S1 domain-containing protein</fullName>
    </recommendedName>
</protein>
<dbReference type="GO" id="GO:0007586">
    <property type="term" value="P:digestion"/>
    <property type="evidence" value="ECO:0007669"/>
    <property type="project" value="UniProtKB-KW"/>
</dbReference>
<keyword evidence="2" id="KW-0222">Digestion</keyword>
<dbReference type="PANTHER" id="PTHR24276">
    <property type="entry name" value="POLYSERASE-RELATED"/>
    <property type="match status" value="1"/>
</dbReference>
<sequence length="256" mass="27804">MIVWLVFLFATVTVVQPQTPKPTSIVYGEPAVTGQFPHQVFLEIYSPGNLKSYCSGSVISDQWILTAAHCFQQVVGFLAIMGSVNPPNGNWIAMFGNEFYVHEKYDPRTTANDVTVAKLPQKLPFGANIAPVQLATDAEQNYYGDVAVASGWGKTLDADLGIGPNLQYTTLKVISNQECFFLYPSRIFSSTLCAAGPSRGSTCRGDSGGPLVSLRDGKQIGITSFSKPSCQKGEPQAFVRVTSFVDWIRSKTGLML</sequence>
<dbReference type="InterPro" id="IPR009003">
    <property type="entry name" value="Peptidase_S1_PA"/>
</dbReference>
<dbReference type="GO" id="GO:0006508">
    <property type="term" value="P:proteolysis"/>
    <property type="evidence" value="ECO:0007669"/>
    <property type="project" value="UniProtKB-KW"/>
</dbReference>
<dbReference type="Gene3D" id="2.40.10.10">
    <property type="entry name" value="Trypsin-like serine proteases"/>
    <property type="match status" value="1"/>
</dbReference>
<dbReference type="PRINTS" id="PR00722">
    <property type="entry name" value="CHYMOTRYPSIN"/>
</dbReference>
<dbReference type="GO" id="GO:0008236">
    <property type="term" value="F:serine-type peptidase activity"/>
    <property type="evidence" value="ECO:0007669"/>
    <property type="project" value="UniProtKB-KW"/>
</dbReference>
<comment type="caution">
    <text evidence="10">The sequence shown here is derived from an EMBL/GenBank/DDBJ whole genome shotgun (WGS) entry which is preliminary data.</text>
</comment>
<dbReference type="PANTHER" id="PTHR24276:SF98">
    <property type="entry name" value="FI18310P1-RELATED"/>
    <property type="match status" value="1"/>
</dbReference>
<evidence type="ECO:0000256" key="2">
    <source>
        <dbReference type="ARBA" id="ARBA00022757"/>
    </source>
</evidence>
<gene>
    <name evidence="10" type="ORF">pipiens_016819</name>
</gene>
<feature type="signal peptide" evidence="8">
    <location>
        <begin position="1"/>
        <end position="17"/>
    </location>
</feature>
<dbReference type="SUPFAM" id="SSF50494">
    <property type="entry name" value="Trypsin-like serine proteases"/>
    <property type="match status" value="1"/>
</dbReference>
<organism evidence="10 11">
    <name type="scientific">Culex pipiens pipiens</name>
    <name type="common">Northern house mosquito</name>
    <dbReference type="NCBI Taxonomy" id="38569"/>
    <lineage>
        <taxon>Eukaryota</taxon>
        <taxon>Metazoa</taxon>
        <taxon>Ecdysozoa</taxon>
        <taxon>Arthropoda</taxon>
        <taxon>Hexapoda</taxon>
        <taxon>Insecta</taxon>
        <taxon>Pterygota</taxon>
        <taxon>Neoptera</taxon>
        <taxon>Endopterygota</taxon>
        <taxon>Diptera</taxon>
        <taxon>Nematocera</taxon>
        <taxon>Culicoidea</taxon>
        <taxon>Culicidae</taxon>
        <taxon>Culicinae</taxon>
        <taxon>Culicini</taxon>
        <taxon>Culex</taxon>
        <taxon>Culex</taxon>
    </lineage>
</organism>
<dbReference type="Pfam" id="PF00089">
    <property type="entry name" value="Trypsin"/>
    <property type="match status" value="1"/>
</dbReference>
<feature type="domain" description="Peptidase S1" evidence="9">
    <location>
        <begin position="25"/>
        <end position="253"/>
    </location>
</feature>
<evidence type="ECO:0000313" key="11">
    <source>
        <dbReference type="Proteomes" id="UP001562425"/>
    </source>
</evidence>
<keyword evidence="5" id="KW-1015">Disulfide bond</keyword>
<evidence type="ECO:0000313" key="10">
    <source>
        <dbReference type="EMBL" id="KAL1376584.1"/>
    </source>
</evidence>
<dbReference type="EMBL" id="JBEHCU010011565">
    <property type="protein sequence ID" value="KAL1376584.1"/>
    <property type="molecule type" value="Genomic_DNA"/>
</dbReference>
<dbReference type="CDD" id="cd00190">
    <property type="entry name" value="Tryp_SPc"/>
    <property type="match status" value="1"/>
</dbReference>
<dbReference type="InterPro" id="IPR001314">
    <property type="entry name" value="Peptidase_S1A"/>
</dbReference>
<evidence type="ECO:0000259" key="9">
    <source>
        <dbReference type="PROSITE" id="PS50240"/>
    </source>
</evidence>
<evidence type="ECO:0000256" key="5">
    <source>
        <dbReference type="ARBA" id="ARBA00023157"/>
    </source>
</evidence>
<dbReference type="InterPro" id="IPR043504">
    <property type="entry name" value="Peptidase_S1_PA_chymotrypsin"/>
</dbReference>
<dbReference type="InterPro" id="IPR001254">
    <property type="entry name" value="Trypsin_dom"/>
</dbReference>
<keyword evidence="1 7" id="KW-0645">Protease</keyword>
<evidence type="ECO:0000256" key="1">
    <source>
        <dbReference type="ARBA" id="ARBA00022670"/>
    </source>
</evidence>
<dbReference type="FunFam" id="2.40.10.10:FF:000068">
    <property type="entry name" value="transmembrane protease serine 2"/>
    <property type="match status" value="1"/>
</dbReference>
<feature type="chain" id="PRO_5044775213" description="Peptidase S1 domain-containing protein" evidence="8">
    <location>
        <begin position="18"/>
        <end position="256"/>
    </location>
</feature>
<comment type="similarity">
    <text evidence="6">Belongs to the peptidase S1 family. CLIP subfamily.</text>
</comment>
<reference evidence="10 11" key="1">
    <citation type="submission" date="2024-05" db="EMBL/GenBank/DDBJ databases">
        <title>Culex pipiens pipiens assembly and annotation.</title>
        <authorList>
            <person name="Alout H."/>
            <person name="Durand T."/>
        </authorList>
    </citation>
    <scope>NUCLEOTIDE SEQUENCE [LARGE SCALE GENOMIC DNA]</scope>
    <source>
        <strain evidence="10">HA-2024</strain>
        <tissue evidence="10">Whole body</tissue>
    </source>
</reference>
<dbReference type="PROSITE" id="PS00134">
    <property type="entry name" value="TRYPSIN_HIS"/>
    <property type="match status" value="1"/>
</dbReference>
<evidence type="ECO:0000256" key="6">
    <source>
        <dbReference type="ARBA" id="ARBA00024195"/>
    </source>
</evidence>
<dbReference type="PROSITE" id="PS50240">
    <property type="entry name" value="TRYPSIN_DOM"/>
    <property type="match status" value="1"/>
</dbReference>
<dbReference type="Proteomes" id="UP001562425">
    <property type="component" value="Unassembled WGS sequence"/>
</dbReference>
<name>A0ABD1CKW2_CULPP</name>
<proteinExistence type="inferred from homology"/>
<dbReference type="InterPro" id="IPR033116">
    <property type="entry name" value="TRYPSIN_SER"/>
</dbReference>
<keyword evidence="4 7" id="KW-0720">Serine protease</keyword>
<dbReference type="InterPro" id="IPR018114">
    <property type="entry name" value="TRYPSIN_HIS"/>
</dbReference>
<dbReference type="InterPro" id="IPR050430">
    <property type="entry name" value="Peptidase_S1"/>
</dbReference>
<evidence type="ECO:0000256" key="7">
    <source>
        <dbReference type="RuleBase" id="RU363034"/>
    </source>
</evidence>
<evidence type="ECO:0000256" key="3">
    <source>
        <dbReference type="ARBA" id="ARBA00022801"/>
    </source>
</evidence>
<evidence type="ECO:0000256" key="8">
    <source>
        <dbReference type="SAM" id="SignalP"/>
    </source>
</evidence>
<accession>A0ABD1CKW2</accession>